<dbReference type="InterPro" id="IPR032740">
    <property type="entry name" value="GxDLY"/>
</dbReference>
<dbReference type="SUPFAM" id="SSF52266">
    <property type="entry name" value="SGNH hydrolase"/>
    <property type="match status" value="1"/>
</dbReference>
<dbReference type="KEGG" id="cbae:COR50_16195"/>
<dbReference type="Pfam" id="PF14607">
    <property type="entry name" value="GxDLY"/>
    <property type="match status" value="1"/>
</dbReference>
<organism evidence="4 5">
    <name type="scientific">Chitinophaga caeni</name>
    <dbReference type="NCBI Taxonomy" id="2029983"/>
    <lineage>
        <taxon>Bacteria</taxon>
        <taxon>Pseudomonadati</taxon>
        <taxon>Bacteroidota</taxon>
        <taxon>Chitinophagia</taxon>
        <taxon>Chitinophagales</taxon>
        <taxon>Chitinophagaceae</taxon>
        <taxon>Chitinophaga</taxon>
    </lineage>
</organism>
<evidence type="ECO:0000259" key="2">
    <source>
        <dbReference type="Pfam" id="PF14606"/>
    </source>
</evidence>
<reference evidence="4 5" key="1">
    <citation type="submission" date="2017-10" db="EMBL/GenBank/DDBJ databases">
        <title>Paenichitinophaga pekingensis gen. nov., sp. nov., isolated from activated sludge.</title>
        <authorList>
            <person name="Jin D."/>
            <person name="Kong X."/>
            <person name="Deng Y."/>
            <person name="Bai Z."/>
        </authorList>
    </citation>
    <scope>NUCLEOTIDE SEQUENCE [LARGE SCALE GENOMIC DNA]</scope>
    <source>
        <strain evidence="4 5">13</strain>
    </source>
</reference>
<keyword evidence="4" id="KW-0378">Hydrolase</keyword>
<gene>
    <name evidence="4" type="ORF">COR50_16195</name>
</gene>
<dbReference type="InterPro" id="IPR013830">
    <property type="entry name" value="SGNH_hydro"/>
</dbReference>
<dbReference type="Gene3D" id="3.40.50.1110">
    <property type="entry name" value="SGNH hydrolase"/>
    <property type="match status" value="1"/>
</dbReference>
<dbReference type="EMBL" id="CP023777">
    <property type="protein sequence ID" value="ATL48578.1"/>
    <property type="molecule type" value="Genomic_DNA"/>
</dbReference>
<dbReference type="OrthoDB" id="5624617at2"/>
<feature type="domain" description="SGNH hydrolase-type esterase" evidence="2">
    <location>
        <begin position="180"/>
        <end position="356"/>
    </location>
</feature>
<keyword evidence="1" id="KW-0732">Signal</keyword>
<sequence>MKKSAFIAILFTAMSSCAFAQTTPIDSLQFIDASGMVKINQIPSAPGYQRLANTYKDEVRPPVWKLSLNSAGIAIRFRSNANMIAARWVLKFNSMMSHMAYTGIKGLDLYALENGQWQYVRTAIPQNKKENENIILRNGADVEREYMLYLPLYDGVDSLWIGINKGAYIKEPANSDMLDKKPVVYYGSSIAQGGCASRTGMAFTNILSRELHRPFINLGFSGNGKSEAPIGKAMNEVDAALYVLDCNPNSEPGIIYDRTVALVHQLKQAHPYTPVLMVEGYLYENGYFDEKMHPLNRAKNKESKRAYDHLIASGVKGLYYIPGTDFIGTDHEGTVDGVHPTDVGMERIAESLKGMIEKIINN</sequence>
<dbReference type="Gene3D" id="2.60.120.260">
    <property type="entry name" value="Galactose-binding domain-like"/>
    <property type="match status" value="1"/>
</dbReference>
<dbReference type="PROSITE" id="PS51257">
    <property type="entry name" value="PROKAR_LIPOPROTEIN"/>
    <property type="match status" value="1"/>
</dbReference>
<dbReference type="Proteomes" id="UP000220133">
    <property type="component" value="Chromosome"/>
</dbReference>
<evidence type="ECO:0000313" key="5">
    <source>
        <dbReference type="Proteomes" id="UP000220133"/>
    </source>
</evidence>
<proteinExistence type="predicted"/>
<accession>A0A291QX96</accession>
<evidence type="ECO:0000313" key="4">
    <source>
        <dbReference type="EMBL" id="ATL48578.1"/>
    </source>
</evidence>
<dbReference type="Pfam" id="PF14606">
    <property type="entry name" value="Lipase_GDSL_3"/>
    <property type="match status" value="1"/>
</dbReference>
<protein>
    <submittedName>
        <fullName evidence="4">Hydrolase</fullName>
    </submittedName>
</protein>
<feature type="domain" description="SGNH hydrolase-type esterase N-terminal" evidence="3">
    <location>
        <begin position="45"/>
        <end position="168"/>
    </location>
</feature>
<dbReference type="AlphaFoldDB" id="A0A291QX96"/>
<dbReference type="InterPro" id="IPR036514">
    <property type="entry name" value="SGNH_hydro_sf"/>
</dbReference>
<evidence type="ECO:0000256" key="1">
    <source>
        <dbReference type="SAM" id="SignalP"/>
    </source>
</evidence>
<keyword evidence="5" id="KW-1185">Reference proteome</keyword>
<feature type="signal peptide" evidence="1">
    <location>
        <begin position="1"/>
        <end position="20"/>
    </location>
</feature>
<dbReference type="GO" id="GO:0016788">
    <property type="term" value="F:hydrolase activity, acting on ester bonds"/>
    <property type="evidence" value="ECO:0007669"/>
    <property type="project" value="UniProtKB-ARBA"/>
</dbReference>
<evidence type="ECO:0000259" key="3">
    <source>
        <dbReference type="Pfam" id="PF14607"/>
    </source>
</evidence>
<dbReference type="RefSeq" id="WP_098194951.1">
    <property type="nucleotide sequence ID" value="NZ_CP023777.1"/>
</dbReference>
<name>A0A291QX96_9BACT</name>
<feature type="chain" id="PRO_5012561580" evidence="1">
    <location>
        <begin position="21"/>
        <end position="362"/>
    </location>
</feature>